<keyword evidence="3" id="KW-1185">Reference proteome</keyword>
<dbReference type="Pfam" id="PF16940">
    <property type="entry name" value="Tic110"/>
    <property type="match status" value="1"/>
</dbReference>
<gene>
    <name evidence="2" type="ORF">DM860_012493</name>
</gene>
<proteinExistence type="predicted"/>
<feature type="region of interest" description="Disordered" evidence="1">
    <location>
        <begin position="17"/>
        <end position="67"/>
    </location>
</feature>
<organism evidence="2 3">
    <name type="scientific">Cuscuta australis</name>
    <dbReference type="NCBI Taxonomy" id="267555"/>
    <lineage>
        <taxon>Eukaryota</taxon>
        <taxon>Viridiplantae</taxon>
        <taxon>Streptophyta</taxon>
        <taxon>Embryophyta</taxon>
        <taxon>Tracheophyta</taxon>
        <taxon>Spermatophyta</taxon>
        <taxon>Magnoliopsida</taxon>
        <taxon>eudicotyledons</taxon>
        <taxon>Gunneridae</taxon>
        <taxon>Pentapetalae</taxon>
        <taxon>asterids</taxon>
        <taxon>lamiids</taxon>
        <taxon>Solanales</taxon>
        <taxon>Convolvulaceae</taxon>
        <taxon>Cuscuteae</taxon>
        <taxon>Cuscuta</taxon>
        <taxon>Cuscuta subgen. Grammica</taxon>
        <taxon>Cuscuta sect. Cleistogrammica</taxon>
    </lineage>
</organism>
<comment type="caution">
    <text evidence="2">The sequence shown here is derived from an EMBL/GenBank/DDBJ whole genome shotgun (WGS) entry which is preliminary data.</text>
</comment>
<dbReference type="InterPro" id="IPR031610">
    <property type="entry name" value="TIC110"/>
</dbReference>
<evidence type="ECO:0000313" key="3">
    <source>
        <dbReference type="Proteomes" id="UP000249390"/>
    </source>
</evidence>
<accession>A0A328DBX4</accession>
<feature type="compositionally biased region" description="Basic and acidic residues" evidence="1">
    <location>
        <begin position="24"/>
        <end position="35"/>
    </location>
</feature>
<dbReference type="EMBL" id="NQVE01000156">
    <property type="protein sequence ID" value="RAL43352.1"/>
    <property type="molecule type" value="Genomic_DNA"/>
</dbReference>
<evidence type="ECO:0000313" key="2">
    <source>
        <dbReference type="EMBL" id="RAL43352.1"/>
    </source>
</evidence>
<sequence length="160" mass="17633">MHFYRGVISFNGESVFGTGRRGRKEMPKFMGDGHIKSPSSGGRRKRISSSEGRSSDADIGLGSKKTFSGKRRDKIRVELHSGKQREYGEYLVYGKSSRGDTVSEGRKAPESEFLIKVVKEAIAGVELYDSEVKKSVRKAAYGLHLTKEAALTIASKEVSI</sequence>
<reference evidence="2 3" key="1">
    <citation type="submission" date="2018-06" db="EMBL/GenBank/DDBJ databases">
        <title>The Genome of Cuscuta australis (Dodder) Provides Insight into the Evolution of Plant Parasitism.</title>
        <authorList>
            <person name="Liu H."/>
        </authorList>
    </citation>
    <scope>NUCLEOTIDE SEQUENCE [LARGE SCALE GENOMIC DNA]</scope>
    <source>
        <strain evidence="3">cv. Yunnan</strain>
        <tissue evidence="2">Vines</tissue>
    </source>
</reference>
<dbReference type="AlphaFoldDB" id="A0A328DBX4"/>
<evidence type="ECO:0000256" key="1">
    <source>
        <dbReference type="SAM" id="MobiDB-lite"/>
    </source>
</evidence>
<dbReference type="Proteomes" id="UP000249390">
    <property type="component" value="Unassembled WGS sequence"/>
</dbReference>
<protein>
    <submittedName>
        <fullName evidence="2">Uncharacterized protein</fullName>
    </submittedName>
</protein>
<name>A0A328DBX4_9ASTE</name>